<dbReference type="EnsemblMetazoa" id="CapteT190752">
    <property type="protein sequence ID" value="CapteP190752"/>
    <property type="gene ID" value="CapteG190752"/>
</dbReference>
<reference evidence="2" key="3">
    <citation type="submission" date="2015-06" db="UniProtKB">
        <authorList>
            <consortium name="EnsemblMetazoa"/>
        </authorList>
    </citation>
    <scope>IDENTIFICATION</scope>
</reference>
<dbReference type="EMBL" id="AMQN01025239">
    <property type="status" value="NOT_ANNOTATED_CDS"/>
    <property type="molecule type" value="Genomic_DNA"/>
</dbReference>
<name>R7U7X0_CAPTE</name>
<feature type="non-terminal residue" evidence="1">
    <location>
        <position position="160"/>
    </location>
</feature>
<evidence type="ECO:0000313" key="1">
    <source>
        <dbReference type="EMBL" id="ELU02074.1"/>
    </source>
</evidence>
<dbReference type="EMBL" id="KB304396">
    <property type="protein sequence ID" value="ELU02074.1"/>
    <property type="molecule type" value="Genomic_DNA"/>
</dbReference>
<reference evidence="1 3" key="2">
    <citation type="journal article" date="2013" name="Nature">
        <title>Insights into bilaterian evolution from three spiralian genomes.</title>
        <authorList>
            <person name="Simakov O."/>
            <person name="Marletaz F."/>
            <person name="Cho S.J."/>
            <person name="Edsinger-Gonzales E."/>
            <person name="Havlak P."/>
            <person name="Hellsten U."/>
            <person name="Kuo D.H."/>
            <person name="Larsson T."/>
            <person name="Lv J."/>
            <person name="Arendt D."/>
            <person name="Savage R."/>
            <person name="Osoegawa K."/>
            <person name="de Jong P."/>
            <person name="Grimwood J."/>
            <person name="Chapman J.A."/>
            <person name="Shapiro H."/>
            <person name="Aerts A."/>
            <person name="Otillar R.P."/>
            <person name="Terry A.Y."/>
            <person name="Boore J.L."/>
            <person name="Grigoriev I.V."/>
            <person name="Lindberg D.R."/>
            <person name="Seaver E.C."/>
            <person name="Weisblat D.A."/>
            <person name="Putnam N.H."/>
            <person name="Rokhsar D.S."/>
        </authorList>
    </citation>
    <scope>NUCLEOTIDE SEQUENCE</scope>
    <source>
        <strain evidence="1 3">I ESC-2004</strain>
    </source>
</reference>
<reference evidence="3" key="1">
    <citation type="submission" date="2012-12" db="EMBL/GenBank/DDBJ databases">
        <authorList>
            <person name="Hellsten U."/>
            <person name="Grimwood J."/>
            <person name="Chapman J.A."/>
            <person name="Shapiro H."/>
            <person name="Aerts A."/>
            <person name="Otillar R.P."/>
            <person name="Terry A.Y."/>
            <person name="Boore J.L."/>
            <person name="Simakov O."/>
            <person name="Marletaz F."/>
            <person name="Cho S.-J."/>
            <person name="Edsinger-Gonzales E."/>
            <person name="Havlak P."/>
            <person name="Kuo D.-H."/>
            <person name="Larsson T."/>
            <person name="Lv J."/>
            <person name="Arendt D."/>
            <person name="Savage R."/>
            <person name="Osoegawa K."/>
            <person name="de Jong P."/>
            <person name="Lindberg D.R."/>
            <person name="Seaver E.C."/>
            <person name="Weisblat D.A."/>
            <person name="Putnam N.H."/>
            <person name="Grigoriev I.V."/>
            <person name="Rokhsar D.S."/>
        </authorList>
    </citation>
    <scope>NUCLEOTIDE SEQUENCE</scope>
    <source>
        <strain evidence="3">I ESC-2004</strain>
    </source>
</reference>
<protein>
    <submittedName>
        <fullName evidence="1 2">Uncharacterized protein</fullName>
    </submittedName>
</protein>
<dbReference type="Proteomes" id="UP000014760">
    <property type="component" value="Unassembled WGS sequence"/>
</dbReference>
<keyword evidence="3" id="KW-1185">Reference proteome</keyword>
<gene>
    <name evidence="1" type="ORF">CAPTEDRAFT_190752</name>
</gene>
<dbReference type="AlphaFoldDB" id="R7U7X0"/>
<sequence>MAEAINGGFFRSLIASILRLAKSYIASIIELQKIPNIIFANTSKSVLGSSECVDNLKSMPQYKKLTLITIGRTCASRELREAFSKINLRQASSVLVSIGGHCVQTFLDESYGCNEVQSVIWSNLQPTLVQSTWPLQSLDDLFPAKKFGLNGVQLRVAMME</sequence>
<evidence type="ECO:0000313" key="3">
    <source>
        <dbReference type="Proteomes" id="UP000014760"/>
    </source>
</evidence>
<accession>R7U7X0</accession>
<dbReference type="HOGENOM" id="CLU_1656492_0_0_1"/>
<proteinExistence type="predicted"/>
<evidence type="ECO:0000313" key="2">
    <source>
        <dbReference type="EnsemblMetazoa" id="CapteP190752"/>
    </source>
</evidence>
<organism evidence="1">
    <name type="scientific">Capitella teleta</name>
    <name type="common">Polychaete worm</name>
    <dbReference type="NCBI Taxonomy" id="283909"/>
    <lineage>
        <taxon>Eukaryota</taxon>
        <taxon>Metazoa</taxon>
        <taxon>Spiralia</taxon>
        <taxon>Lophotrochozoa</taxon>
        <taxon>Annelida</taxon>
        <taxon>Polychaeta</taxon>
        <taxon>Sedentaria</taxon>
        <taxon>Scolecida</taxon>
        <taxon>Capitellidae</taxon>
        <taxon>Capitella</taxon>
    </lineage>
</organism>